<protein>
    <submittedName>
        <fullName evidence="2">Uncharacterized protein</fullName>
    </submittedName>
</protein>
<comment type="caution">
    <text evidence="2">The sequence shown here is derived from an EMBL/GenBank/DDBJ whole genome shotgun (WGS) entry which is preliminary data.</text>
</comment>
<dbReference type="AlphaFoldDB" id="A0A8T1L2T3"/>
<evidence type="ECO:0000313" key="2">
    <source>
        <dbReference type="EMBL" id="KAG2924934.1"/>
    </source>
</evidence>
<accession>A0A8T1L2T3</accession>
<reference evidence="2" key="1">
    <citation type="submission" date="2018-10" db="EMBL/GenBank/DDBJ databases">
        <title>Effector identification in a new, highly contiguous assembly of the strawberry crown rot pathogen Phytophthora cactorum.</title>
        <authorList>
            <person name="Armitage A.D."/>
            <person name="Nellist C.F."/>
            <person name="Bates H."/>
            <person name="Vickerstaff R.J."/>
            <person name="Harrison R.J."/>
        </authorList>
    </citation>
    <scope>NUCLEOTIDE SEQUENCE</scope>
    <source>
        <strain evidence="2">4040</strain>
    </source>
</reference>
<dbReference type="EMBL" id="RCMK01000503">
    <property type="protein sequence ID" value="KAG2924934.1"/>
    <property type="molecule type" value="Genomic_DNA"/>
</dbReference>
<gene>
    <name evidence="2" type="ORF">PC117_g15283</name>
</gene>
<sequence length="127" mass="13650">MVIILLNALRSEGECTGFTALVWPPAFGDSLTVSGRTEVTRHVSGQQGKLKRTDSPRSQSGEAELTRVAAGGLVASGAKDTNRVTRFTAAFRWVSSGLGGEPCKLQPQESSSRQGRRDCLWYVRPAA</sequence>
<dbReference type="Proteomes" id="UP000736787">
    <property type="component" value="Unassembled WGS sequence"/>
</dbReference>
<organism evidence="2 3">
    <name type="scientific">Phytophthora cactorum</name>
    <dbReference type="NCBI Taxonomy" id="29920"/>
    <lineage>
        <taxon>Eukaryota</taxon>
        <taxon>Sar</taxon>
        <taxon>Stramenopiles</taxon>
        <taxon>Oomycota</taxon>
        <taxon>Peronosporomycetes</taxon>
        <taxon>Peronosporales</taxon>
        <taxon>Peronosporaceae</taxon>
        <taxon>Phytophthora</taxon>
    </lineage>
</organism>
<name>A0A8T1L2T3_9STRA</name>
<evidence type="ECO:0000256" key="1">
    <source>
        <dbReference type="SAM" id="MobiDB-lite"/>
    </source>
</evidence>
<feature type="region of interest" description="Disordered" evidence="1">
    <location>
        <begin position="39"/>
        <end position="63"/>
    </location>
</feature>
<proteinExistence type="predicted"/>
<evidence type="ECO:0000313" key="3">
    <source>
        <dbReference type="Proteomes" id="UP000736787"/>
    </source>
</evidence>